<gene>
    <name evidence="8" type="ORF">CKO28_25050</name>
</gene>
<dbReference type="Gene3D" id="2.40.50.100">
    <property type="match status" value="1"/>
</dbReference>
<evidence type="ECO:0000259" key="7">
    <source>
        <dbReference type="Pfam" id="PF25967"/>
    </source>
</evidence>
<sequence>MVLVKGVLPLLVLAAAAGGAYWLLAHQPGTERTEEAPGESARLVEVTRVNRGAYDAMVEAWGEVIPADQVELAPRVGGAIVQVAETLEPGGRVAKGEVLAKIDKSDYQVALERAQTALAKAKADLRIEQGNQKVAQTEARLLNQELSPQERALVLRKPQLQQAKADVAAARADVRQARLDLRRTTVEAPFDAVVRSVAIDTGSQVSAGMTIATLIATNRYFVELAIPAAKLQWITARQSSQGAGSPVTLANPSVWGEGRTRRGEVVRVRPNLSEQGRMAQILVEVTEPLDREPPMLVGSYLRGRIQGRRLDAVVALDRQNLREGDSVWVMTAEDRLQIRAIEIAYRGPRRVYISAGLSGGERVVTSDIATPTNGMKLRTREDGGTPAQTGGGAV</sequence>
<dbReference type="Proteomes" id="UP001296873">
    <property type="component" value="Unassembled WGS sequence"/>
</dbReference>
<evidence type="ECO:0000256" key="1">
    <source>
        <dbReference type="ARBA" id="ARBA00004196"/>
    </source>
</evidence>
<keyword evidence="9" id="KW-1185">Reference proteome</keyword>
<comment type="subcellular location">
    <subcellularLocation>
        <location evidence="1">Cell envelope</location>
    </subcellularLocation>
</comment>
<dbReference type="InterPro" id="IPR058625">
    <property type="entry name" value="MdtA-like_BSH"/>
</dbReference>
<feature type="domain" description="Multidrug resistance protein MdtA-like barrel-sandwich hybrid" evidence="6">
    <location>
        <begin position="69"/>
        <end position="214"/>
    </location>
</feature>
<dbReference type="Pfam" id="PF25967">
    <property type="entry name" value="RND-MFP_C"/>
    <property type="match status" value="1"/>
</dbReference>
<dbReference type="Gene3D" id="2.40.30.170">
    <property type="match status" value="1"/>
</dbReference>
<dbReference type="InterPro" id="IPR006143">
    <property type="entry name" value="RND_pump_MFP"/>
</dbReference>
<evidence type="ECO:0000256" key="5">
    <source>
        <dbReference type="SAM" id="MobiDB-lite"/>
    </source>
</evidence>
<dbReference type="EMBL" id="NRRL01000165">
    <property type="protein sequence ID" value="MBK1671272.1"/>
    <property type="molecule type" value="Genomic_DNA"/>
</dbReference>
<organism evidence="8 9">
    <name type="scientific">Rhodovibrio sodomensis</name>
    <dbReference type="NCBI Taxonomy" id="1088"/>
    <lineage>
        <taxon>Bacteria</taxon>
        <taxon>Pseudomonadati</taxon>
        <taxon>Pseudomonadota</taxon>
        <taxon>Alphaproteobacteria</taxon>
        <taxon>Rhodospirillales</taxon>
        <taxon>Rhodovibrionaceae</taxon>
        <taxon>Rhodovibrio</taxon>
    </lineage>
</organism>
<evidence type="ECO:0000256" key="3">
    <source>
        <dbReference type="ARBA" id="ARBA00022448"/>
    </source>
</evidence>
<dbReference type="Gene3D" id="2.40.420.20">
    <property type="match status" value="1"/>
</dbReference>
<dbReference type="Pfam" id="PF25917">
    <property type="entry name" value="BSH_RND"/>
    <property type="match status" value="1"/>
</dbReference>
<feature type="coiled-coil region" evidence="4">
    <location>
        <begin position="104"/>
        <end position="131"/>
    </location>
</feature>
<keyword evidence="3" id="KW-0813">Transport</keyword>
<evidence type="ECO:0000259" key="6">
    <source>
        <dbReference type="Pfam" id="PF25917"/>
    </source>
</evidence>
<protein>
    <recommendedName>
        <fullName evidence="10">Efflux transporter periplasmic adaptor subunit</fullName>
    </recommendedName>
</protein>
<dbReference type="Gene3D" id="1.10.287.470">
    <property type="entry name" value="Helix hairpin bin"/>
    <property type="match status" value="1"/>
</dbReference>
<evidence type="ECO:0000256" key="4">
    <source>
        <dbReference type="SAM" id="Coils"/>
    </source>
</evidence>
<dbReference type="InterPro" id="IPR058627">
    <property type="entry name" value="MdtA-like_C"/>
</dbReference>
<comment type="similarity">
    <text evidence="2">Belongs to the membrane fusion protein (MFP) (TC 8.A.1) family.</text>
</comment>
<evidence type="ECO:0008006" key="10">
    <source>
        <dbReference type="Google" id="ProtNLM"/>
    </source>
</evidence>
<accession>A0ABS1DMW6</accession>
<comment type="caution">
    <text evidence="8">The sequence shown here is derived from an EMBL/GenBank/DDBJ whole genome shotgun (WGS) entry which is preliminary data.</text>
</comment>
<feature type="region of interest" description="Disordered" evidence="5">
    <location>
        <begin position="373"/>
        <end position="394"/>
    </location>
</feature>
<dbReference type="SUPFAM" id="SSF111369">
    <property type="entry name" value="HlyD-like secretion proteins"/>
    <property type="match status" value="1"/>
</dbReference>
<proteinExistence type="inferred from homology"/>
<dbReference type="PANTHER" id="PTHR30469">
    <property type="entry name" value="MULTIDRUG RESISTANCE PROTEIN MDTA"/>
    <property type="match status" value="1"/>
</dbReference>
<reference evidence="8 9" key="1">
    <citation type="journal article" date="2020" name="Microorganisms">
        <title>Osmotic Adaptation and Compatible Solute Biosynthesis of Phototrophic Bacteria as Revealed from Genome Analyses.</title>
        <authorList>
            <person name="Imhoff J.F."/>
            <person name="Rahn T."/>
            <person name="Kunzel S."/>
            <person name="Keller A."/>
            <person name="Neulinger S.C."/>
        </authorList>
    </citation>
    <scope>NUCLEOTIDE SEQUENCE [LARGE SCALE GENOMIC DNA]</scope>
    <source>
        <strain evidence="8 9">DSM 9895</strain>
    </source>
</reference>
<keyword evidence="4" id="KW-0175">Coiled coil</keyword>
<feature type="domain" description="Multidrug resistance protein MdtA-like C-terminal permuted SH3" evidence="7">
    <location>
        <begin position="323"/>
        <end position="368"/>
    </location>
</feature>
<evidence type="ECO:0000313" key="8">
    <source>
        <dbReference type="EMBL" id="MBK1671272.1"/>
    </source>
</evidence>
<evidence type="ECO:0000256" key="2">
    <source>
        <dbReference type="ARBA" id="ARBA00009477"/>
    </source>
</evidence>
<name>A0ABS1DMW6_9PROT</name>
<dbReference type="NCBIfam" id="TIGR01730">
    <property type="entry name" value="RND_mfp"/>
    <property type="match status" value="1"/>
</dbReference>
<evidence type="ECO:0000313" key="9">
    <source>
        <dbReference type="Proteomes" id="UP001296873"/>
    </source>
</evidence>